<dbReference type="RefSeq" id="XP_007289025.1">
    <property type="nucleotide sequence ID" value="XM_007288963.1"/>
</dbReference>
<dbReference type="OMA" id="MLMANMM"/>
<dbReference type="Pfam" id="PF09419">
    <property type="entry name" value="PGP_phosphatase"/>
    <property type="match status" value="1"/>
</dbReference>
<dbReference type="InterPro" id="IPR010021">
    <property type="entry name" value="PGPP1/Gep4"/>
</dbReference>
<dbReference type="GO" id="GO:0031314">
    <property type="term" value="C:extrinsic component of mitochondrial inner membrane"/>
    <property type="evidence" value="ECO:0007669"/>
    <property type="project" value="EnsemblFungi"/>
</dbReference>
<dbReference type="STRING" id="1072389.K1Y5I5"/>
<reference evidence="1 2" key="1">
    <citation type="journal article" date="2012" name="BMC Genomics">
        <title>Sequencing the genome of Marssonina brunnea reveals fungus-poplar co-evolution.</title>
        <authorList>
            <person name="Zhu S."/>
            <person name="Cao Y.-Z."/>
            <person name="Jiang C."/>
            <person name="Tan B.-Y."/>
            <person name="Wang Z."/>
            <person name="Feng S."/>
            <person name="Zhang L."/>
            <person name="Su X.-H."/>
            <person name="Brejova B."/>
            <person name="Vinar T."/>
            <person name="Xu M."/>
            <person name="Wang M.-X."/>
            <person name="Zhang S.-G."/>
            <person name="Huang M.-R."/>
            <person name="Wu R."/>
            <person name="Zhou Y."/>
        </authorList>
    </citation>
    <scope>NUCLEOTIDE SEQUENCE [LARGE SCALE GENOMIC DNA]</scope>
    <source>
        <strain evidence="1 2">MB_m1</strain>
    </source>
</reference>
<gene>
    <name evidence="1" type="ORF">MBM_01136</name>
</gene>
<dbReference type="FunCoup" id="K1Y5I5">
    <property type="interactions" value="38"/>
</dbReference>
<dbReference type="SUPFAM" id="SSF56784">
    <property type="entry name" value="HAD-like"/>
    <property type="match status" value="1"/>
</dbReference>
<dbReference type="EMBL" id="JH921429">
    <property type="protein sequence ID" value="EKD20454.1"/>
    <property type="molecule type" value="Genomic_DNA"/>
</dbReference>
<dbReference type="InterPro" id="IPR023214">
    <property type="entry name" value="HAD_sf"/>
</dbReference>
<dbReference type="Gene3D" id="3.40.50.1000">
    <property type="entry name" value="HAD superfamily/HAD-like"/>
    <property type="match status" value="1"/>
</dbReference>
<dbReference type="NCBIfam" id="TIGR01668">
    <property type="entry name" value="YqeG_hyp_ppase"/>
    <property type="match status" value="1"/>
</dbReference>
<dbReference type="KEGG" id="mbe:MBM_01136"/>
<dbReference type="InterPro" id="IPR036412">
    <property type="entry name" value="HAD-like_sf"/>
</dbReference>
<name>K1Y5I5_MARBU</name>
<accession>K1Y5I5</accession>
<organism evidence="1 2">
    <name type="scientific">Marssonina brunnea f. sp. multigermtubi (strain MB_m1)</name>
    <name type="common">Marssonina leaf spot fungus</name>
    <dbReference type="NCBI Taxonomy" id="1072389"/>
    <lineage>
        <taxon>Eukaryota</taxon>
        <taxon>Fungi</taxon>
        <taxon>Dikarya</taxon>
        <taxon>Ascomycota</taxon>
        <taxon>Pezizomycotina</taxon>
        <taxon>Leotiomycetes</taxon>
        <taxon>Helotiales</taxon>
        <taxon>Drepanopezizaceae</taxon>
        <taxon>Drepanopeziza</taxon>
    </lineage>
</organism>
<dbReference type="OrthoDB" id="198652at2759"/>
<dbReference type="GeneID" id="18757071"/>
<dbReference type="HOGENOM" id="CLU_056221_3_2_1"/>
<dbReference type="GO" id="GO:0008962">
    <property type="term" value="F:phosphatidylglycerophosphatase activity"/>
    <property type="evidence" value="ECO:0007669"/>
    <property type="project" value="EnsemblFungi"/>
</dbReference>
<dbReference type="FunFam" id="3.40.50.1000:FF:000165">
    <property type="entry name" value="HAD superfamily phosphatase"/>
    <property type="match status" value="1"/>
</dbReference>
<dbReference type="InParanoid" id="K1Y5I5"/>
<dbReference type="InterPro" id="IPR027706">
    <property type="entry name" value="PGP_Pase"/>
</dbReference>
<dbReference type="GO" id="GO:0005759">
    <property type="term" value="C:mitochondrial matrix"/>
    <property type="evidence" value="ECO:0007669"/>
    <property type="project" value="EnsemblFungi"/>
</dbReference>
<dbReference type="eggNOG" id="KOG2961">
    <property type="taxonomic scope" value="Eukaryota"/>
</dbReference>
<keyword evidence="2" id="KW-1185">Reference proteome</keyword>
<proteinExistence type="predicted"/>
<protein>
    <submittedName>
        <fullName evidence="1">HAD-like superfamily protein</fullName>
    </submittedName>
</protein>
<dbReference type="GO" id="GO:0032049">
    <property type="term" value="P:cardiolipin biosynthetic process"/>
    <property type="evidence" value="ECO:0007669"/>
    <property type="project" value="EnsemblFungi"/>
</dbReference>
<dbReference type="Proteomes" id="UP000006753">
    <property type="component" value="Unassembled WGS sequence"/>
</dbReference>
<sequence>MEMNISATLNVFRLLTRPSLCLPHATISTFNQLPVPLNSAFGKHKDVDIRAVVLDKDNCFAVPHENDVYGAYEKKFAQLRAAYPNHRLLIVSNTAGSSSDPSLSLSSAVQKSTGVHVLPHSTKKPGCGEEIMAYFRAHPETGVTRPEHIAVVGDRLTTDVVMANLMGGYAVWVRDGVVKREETSVFARMEQRFGDFLLKRGYEAPDPARNPFNS</sequence>
<evidence type="ECO:0000313" key="1">
    <source>
        <dbReference type="EMBL" id="EKD20454.1"/>
    </source>
</evidence>
<dbReference type="AlphaFoldDB" id="K1Y5I5"/>
<evidence type="ECO:0000313" key="2">
    <source>
        <dbReference type="Proteomes" id="UP000006753"/>
    </source>
</evidence>